<name>A0ABT1L576_9GAMM</name>
<protein>
    <submittedName>
        <fullName evidence="1">Uncharacterized protein</fullName>
    </submittedName>
</protein>
<sequence length="306" mass="33169">MLSRGYKTISLLGTLALLAPHSIAKLHIQPKIGFMASMLQLGQSDSQLLPHHAEDSLIFRTYGGETKDGDGKVTNIAPSQGANAAYFPEENALPGSVSKDNQDGASLLQYYAGVQVSYLEENLRPSDSYQFAPVINAYVLVEDGTQANIYSGAYKLDSLTTGGADMGLLITNNGNNLQLGAGGRFYRGEISTGDLFQAMKFVNLDQTGVVYNSVKTLFAKEDNKPYTATITPLFMPYAYVEYSTEVGDVAIAFIKTSYGFESTPEFDDLPDTTTQMFSGDAESFASNSIWQIHSAAVGIQARMFDE</sequence>
<gene>
    <name evidence="1" type="ORF">MKS91_01740</name>
</gene>
<comment type="caution">
    <text evidence="1">The sequence shown here is derived from an EMBL/GenBank/DDBJ whole genome shotgun (WGS) entry which is preliminary data.</text>
</comment>
<dbReference type="RefSeq" id="WP_258569118.1">
    <property type="nucleotide sequence ID" value="NZ_JAKUDN010000001.1"/>
</dbReference>
<evidence type="ECO:0000313" key="1">
    <source>
        <dbReference type="EMBL" id="MCP8352013.1"/>
    </source>
</evidence>
<keyword evidence="2" id="KW-1185">Reference proteome</keyword>
<dbReference type="EMBL" id="JAKUDN010000001">
    <property type="protein sequence ID" value="MCP8352013.1"/>
    <property type="molecule type" value="Genomic_DNA"/>
</dbReference>
<evidence type="ECO:0000313" key="2">
    <source>
        <dbReference type="Proteomes" id="UP001320768"/>
    </source>
</evidence>
<organism evidence="1 2">
    <name type="scientific">Candidatus Synchoanobacter obligatus</name>
    <dbReference type="NCBI Taxonomy" id="2919597"/>
    <lineage>
        <taxon>Bacteria</taxon>
        <taxon>Pseudomonadati</taxon>
        <taxon>Pseudomonadota</taxon>
        <taxon>Gammaproteobacteria</taxon>
        <taxon>Candidatus Comchoanobacterales</taxon>
        <taxon>Candidatus Comchoanobacteraceae</taxon>
        <taxon>Candidatus Synchoanobacter</taxon>
    </lineage>
</organism>
<dbReference type="Proteomes" id="UP001320768">
    <property type="component" value="Unassembled WGS sequence"/>
</dbReference>
<reference evidence="1 2" key="1">
    <citation type="journal article" date="2022" name="Nat. Microbiol.">
        <title>The microbiome of a bacterivorous marine choanoflagellate contains a resource-demanding obligate bacterial associate.</title>
        <authorList>
            <person name="Needham D.M."/>
            <person name="Poirier C."/>
            <person name="Bachy C."/>
            <person name="George E.E."/>
            <person name="Wilken S."/>
            <person name="Yung C.C.M."/>
            <person name="Limardo A.J."/>
            <person name="Morando M."/>
            <person name="Sudek L."/>
            <person name="Malmstrom R.R."/>
            <person name="Keeling P.J."/>
            <person name="Santoro A.E."/>
            <person name="Worden A.Z."/>
        </authorList>
    </citation>
    <scope>NUCLEOTIDE SEQUENCE [LARGE SCALE GENOMIC DNA]</scope>
    <source>
        <strain evidence="1 2">Comchoano-2</strain>
    </source>
</reference>
<proteinExistence type="predicted"/>
<accession>A0ABT1L576</accession>